<evidence type="ECO:0000313" key="2">
    <source>
        <dbReference type="EMBL" id="CAG8976466.1"/>
    </source>
</evidence>
<accession>A0A9N9LPV5</accession>
<reference evidence="2" key="1">
    <citation type="submission" date="2021-07" db="EMBL/GenBank/DDBJ databases">
        <authorList>
            <person name="Durling M."/>
        </authorList>
    </citation>
    <scope>NUCLEOTIDE SEQUENCE</scope>
</reference>
<evidence type="ECO:0000256" key="1">
    <source>
        <dbReference type="SAM" id="MobiDB-lite"/>
    </source>
</evidence>
<gene>
    <name evidence="2" type="ORF">HYALB_00008056</name>
</gene>
<dbReference type="OrthoDB" id="5238363at2759"/>
<feature type="region of interest" description="Disordered" evidence="1">
    <location>
        <begin position="168"/>
        <end position="193"/>
    </location>
</feature>
<keyword evidence="3" id="KW-1185">Reference proteome</keyword>
<comment type="caution">
    <text evidence="2">The sequence shown here is derived from an EMBL/GenBank/DDBJ whole genome shotgun (WGS) entry which is preliminary data.</text>
</comment>
<dbReference type="Proteomes" id="UP000701801">
    <property type="component" value="Unassembled WGS sequence"/>
</dbReference>
<protein>
    <submittedName>
        <fullName evidence="2">Uncharacterized protein</fullName>
    </submittedName>
</protein>
<sequence>MAGLLRNGRIPVKPSRLLSPLQSVGANKTIAMSTFYSPHYVFALSSNRYTSEADTLAKEWAERRYNTRSELFWWTCITKKETLTSKKTLRSWIARRTRMAFVESLRKRGYDSDGTRLDPTDGGKALYGTAQLLVREPCIFMKTEDVRKETDLALEIIFQRMKKLEGKQKDGQVAKAPKASYDGRTSTLRQGSQRRYEISKTLASTKSQKQWSEGKGIIRKTSERVQNEEQGIVRRTTERERILEPGADTNKKPPRNRSHNGGFTIGRKIQ</sequence>
<dbReference type="EMBL" id="CAJVRM010000178">
    <property type="protein sequence ID" value="CAG8976466.1"/>
    <property type="molecule type" value="Genomic_DNA"/>
</dbReference>
<feature type="compositionally biased region" description="Polar residues" evidence="1">
    <location>
        <begin position="183"/>
        <end position="193"/>
    </location>
</feature>
<name>A0A9N9LPV5_9HELO</name>
<feature type="compositionally biased region" description="Basic and acidic residues" evidence="1">
    <location>
        <begin position="226"/>
        <end position="243"/>
    </location>
</feature>
<feature type="region of interest" description="Disordered" evidence="1">
    <location>
        <begin position="226"/>
        <end position="270"/>
    </location>
</feature>
<organism evidence="2 3">
    <name type="scientific">Hymenoscyphus albidus</name>
    <dbReference type="NCBI Taxonomy" id="595503"/>
    <lineage>
        <taxon>Eukaryota</taxon>
        <taxon>Fungi</taxon>
        <taxon>Dikarya</taxon>
        <taxon>Ascomycota</taxon>
        <taxon>Pezizomycotina</taxon>
        <taxon>Leotiomycetes</taxon>
        <taxon>Helotiales</taxon>
        <taxon>Helotiaceae</taxon>
        <taxon>Hymenoscyphus</taxon>
    </lineage>
</organism>
<proteinExistence type="predicted"/>
<dbReference type="AlphaFoldDB" id="A0A9N9LPV5"/>
<evidence type="ECO:0000313" key="3">
    <source>
        <dbReference type="Proteomes" id="UP000701801"/>
    </source>
</evidence>